<dbReference type="Proteomes" id="UP000494119">
    <property type="component" value="Unassembled WGS sequence"/>
</dbReference>
<evidence type="ECO:0000313" key="2">
    <source>
        <dbReference type="Proteomes" id="UP000494119"/>
    </source>
</evidence>
<organism evidence="1 2">
    <name type="scientific">Paraburkholderia caffeinitolerans</name>
    <dbReference type="NCBI Taxonomy" id="1723730"/>
    <lineage>
        <taxon>Bacteria</taxon>
        <taxon>Pseudomonadati</taxon>
        <taxon>Pseudomonadota</taxon>
        <taxon>Betaproteobacteria</taxon>
        <taxon>Burkholderiales</taxon>
        <taxon>Burkholderiaceae</taxon>
        <taxon>Paraburkholderia</taxon>
    </lineage>
</organism>
<dbReference type="EMBL" id="CADIKL010000037">
    <property type="protein sequence ID" value="CAB3802248.1"/>
    <property type="molecule type" value="Genomic_DNA"/>
</dbReference>
<protein>
    <submittedName>
        <fullName evidence="1">Uncharacterized protein</fullName>
    </submittedName>
</protein>
<sequence length="86" mass="9715">MAGRLHPVSEQREVQTDRTEARQECLRAAWIPETLHLAGCRKARAYWRMSAIIAPKPTNTPPVTRLNAFATRRLLSVAPMRVPKPA</sequence>
<accession>A0A6J5GK30</accession>
<name>A0A6J5GK30_9BURK</name>
<keyword evidence="2" id="KW-1185">Reference proteome</keyword>
<proteinExistence type="predicted"/>
<reference evidence="1 2" key="1">
    <citation type="submission" date="2020-04" db="EMBL/GenBank/DDBJ databases">
        <authorList>
            <person name="De Canck E."/>
        </authorList>
    </citation>
    <scope>NUCLEOTIDE SEQUENCE [LARGE SCALE GENOMIC DNA]</scope>
    <source>
        <strain evidence="1 2">LMG 28688</strain>
    </source>
</reference>
<evidence type="ECO:0000313" key="1">
    <source>
        <dbReference type="EMBL" id="CAB3802248.1"/>
    </source>
</evidence>
<dbReference type="AlphaFoldDB" id="A0A6J5GK30"/>
<gene>
    <name evidence="1" type="ORF">LMG28688_05526</name>
</gene>